<dbReference type="PRINTS" id="PR00364">
    <property type="entry name" value="DISEASERSIST"/>
</dbReference>
<proteinExistence type="inferred from homology"/>
<dbReference type="Proteomes" id="UP000006591">
    <property type="component" value="Chromosome 11"/>
</dbReference>
<dbReference type="Gene3D" id="3.40.50.300">
    <property type="entry name" value="P-loop containing nucleotide triphosphate hydrolases"/>
    <property type="match status" value="2"/>
</dbReference>
<dbReference type="InterPro" id="IPR027417">
    <property type="entry name" value="P-loop_NTPase"/>
</dbReference>
<dbReference type="PANTHER" id="PTHR23155">
    <property type="entry name" value="DISEASE RESISTANCE PROTEIN RP"/>
    <property type="match status" value="1"/>
</dbReference>
<dbReference type="Gene3D" id="1.20.5.4130">
    <property type="match status" value="1"/>
</dbReference>
<feature type="domain" description="Disease resistance N-terminal" evidence="8">
    <location>
        <begin position="11"/>
        <end position="93"/>
    </location>
</feature>
<dbReference type="InterPro" id="IPR041118">
    <property type="entry name" value="Rx_N"/>
</dbReference>
<reference evidence="10" key="1">
    <citation type="submission" date="2015-04" db="UniProtKB">
        <authorList>
            <consortium name="EnsemblPlants"/>
        </authorList>
    </citation>
    <scope>IDENTIFICATION</scope>
    <source>
        <strain evidence="10">SL10</strain>
    </source>
</reference>
<dbReference type="GO" id="GO:0043531">
    <property type="term" value="F:ADP binding"/>
    <property type="evidence" value="ECO:0007669"/>
    <property type="project" value="InterPro"/>
</dbReference>
<evidence type="ECO:0000256" key="6">
    <source>
        <dbReference type="ARBA" id="ARBA00023054"/>
    </source>
</evidence>
<dbReference type="Gene3D" id="3.80.10.10">
    <property type="entry name" value="Ribonuclease Inhibitor"/>
    <property type="match status" value="2"/>
</dbReference>
<dbReference type="Pfam" id="PF18052">
    <property type="entry name" value="Rx_N"/>
    <property type="match status" value="1"/>
</dbReference>
<evidence type="ECO:0000256" key="5">
    <source>
        <dbReference type="ARBA" id="ARBA00022821"/>
    </source>
</evidence>
<feature type="domain" description="NB-ARC" evidence="7">
    <location>
        <begin position="1078"/>
        <end position="1214"/>
    </location>
</feature>
<evidence type="ECO:0000256" key="2">
    <source>
        <dbReference type="ARBA" id="ARBA00022614"/>
    </source>
</evidence>
<keyword evidence="3" id="KW-0677">Repeat</keyword>
<dbReference type="Pfam" id="PF23598">
    <property type="entry name" value="LRR_14"/>
    <property type="match status" value="5"/>
</dbReference>
<dbReference type="SUPFAM" id="SSF52540">
    <property type="entry name" value="P-loop containing nucleoside triphosphate hydrolases"/>
    <property type="match status" value="2"/>
</dbReference>
<dbReference type="Pfam" id="PF00931">
    <property type="entry name" value="NB-ARC"/>
    <property type="match status" value="2"/>
</dbReference>
<evidence type="ECO:0008006" key="12">
    <source>
        <dbReference type="Google" id="ProtNLM"/>
    </source>
</evidence>
<feature type="domain" description="Disease resistance R13L4/SHOC-2-like LRR" evidence="9">
    <location>
        <begin position="653"/>
        <end position="753"/>
    </location>
</feature>
<evidence type="ECO:0000313" key="11">
    <source>
        <dbReference type="Proteomes" id="UP000006591"/>
    </source>
</evidence>
<sequence length="1830" mass="207800">MAVYSVATGALAPVLSKLSALLGDEHLDLAERTRSDAMFIRCQLEAVHSLLLPRISWGMTGEEVDALCKDELMAEVRELSYDMDDAIDEFFLEEPMAGGDGGPFDELKTRVEDVSKRFSDSRRWRPPVEQHQPSLTAATVDCPPPHARFVHNMMDVSELVEMDKHEKELIKLLEQGADTSIYASRWRIATPWHDKEQSIVVKVPEKRRDDMYDDALHWAVSSRLHGVPSGGAYGDYSRLQLRGEGANIRKLLSTLRNKVGRAQLVKVEDKRKRVEEATKPCEFHEVKTICILGLPGAGKTTLAKLLYSHHSTTEQQFQHRAFVSLSPGANLTDTLTDILLQVGTYNDDATPYCGTGTPHQQYLIDNISAYLIGKKYLIIIDDVWHWEEWEVIRKSIPKNDLGSRIIMTTRLNSIAEKCRNDDMDAFVYETEALDYVDAWLLCDKVARKSVTCMNINPCYDIVDMCYGMPLALIRVSSALAEETQALDSDERQIWRALRRVEDGILDIPSLKPLAESLCLGYDHLPLYLRTLLLCCSVYHWLDGGIVQRGRLVTRWIAEGFVSEEKAAEGYFDELVGRGWMKHRELNEYEIHPMMLAILRYKSKEYNFVTCLGTGSDTCTSASLSYSSPTMAIRRLCLQRGYPMKCFSSMDVSHTRSLVILGDVIGVPLDMFKRLRVLDLEDNIGIEDSHLKKICEQLESLRLLKYLGLKGTRITKLPQEIQKLKHLEILYLRSTGIKELPREIGELKQLRTLDVRDTRISELPSQIGELKHLRTLDVSNNMWNIIELPSQIGELKHLQTLDVRNTLVRELPWQAGQLSESLRVLIDEDDSEEGMQLPKGICEDLIKGIPKAELAKCNEVLSIAIADRLGPPSVGIFKVIGSHKCIPKVLKDHFDGLSRLDIRLCKLDEKDHEFLANNMPNLQMLVLRLQAPQREPIIINCTGFQMLERFLLDSRVPWITFQEGAMPKLKHLEFKFYAGPPSNDPAVGITHLLSLQNVVFRCSEWYKSDNPGIKATIDVVKKDARQHPNRPISLLITEGDKEVPNIEAHGSSENIVIVHAAPDDAISCSSCGRTSTMTHSTTEQQFQYRAFVSVSPGANLTQSLADIFLQVGADNDATPYCGTETPHQQYLIDNISAYLIGKKYLIIIDDVWHWEEWEVIRKSIPKNDLGSRIIMTTRLNSIAEKCRNDDIDAFVYETEALDYVDAWLLCDKVARKSVTCMNINPCYDIVDMCYGMPLALICVSSALAEEIQALAGDEQQKWRALRQVEDGILDIPSLKPLAESLCLGYNHLPLYLRTLLLFCSVYHWLNGGIVERSHLVTWWIAEGFVSEEKEAEGYFDELVGRGWIKHRERNEYEIHPMMLAILRYKSKEYNFVTCLGMGSDTSTSASLSYSSPTMMIRQLCLQRGYPRKCLSSMDVSHTRSLVILGDVIGVPLDMFKRLRVLDLKDNLDIEDSHLKNICEQLESLRLLKYLVLMGTRITTLPQEIQKLKHLEILCMRNTYIGDLPSQIGELKHLRILDVRNTEVRELPWQAGQIWESLRMLTDDSEEGMQLPKGVCEDLIKGIPEADLAKCREVLSITIVNRLVSPPVGIFKVIGLRKCIPEVFKDYFDVLSCLDIWLWKLEEEDHKFLANNMPNLQMLVLRFEAPQREPIIINNTGFQMLERFHVDSRVPRITFQEGAMPKLKHLKFKFYTGPPSNDPAVGITHLLSLQKLVFRCSKWYKSDNPGIKATIDVVKKEARQHPNRLISLLITEGDKELVPNEAHGSNENIAVTTGSSGVVVHTAPDYAIACSSYGRTSTSIQEETARDRIPATDLFSPEFKNYEKAKRN</sequence>
<dbReference type="InterPro" id="IPR003591">
    <property type="entry name" value="Leu-rich_rpt_typical-subtyp"/>
</dbReference>
<dbReference type="EnsemblPlants" id="ONIVA11G22690.2">
    <property type="protein sequence ID" value="ONIVA11G22690.2"/>
    <property type="gene ID" value="ONIVA11G22690"/>
</dbReference>
<feature type="domain" description="Disease resistance R13L4/SHOC-2-like LRR" evidence="9">
    <location>
        <begin position="1420"/>
        <end position="1508"/>
    </location>
</feature>
<keyword evidence="2" id="KW-0433">Leucine-rich repeat</keyword>
<evidence type="ECO:0000259" key="7">
    <source>
        <dbReference type="Pfam" id="PF00931"/>
    </source>
</evidence>
<comment type="similarity">
    <text evidence="1">Belongs to the disease resistance NB-LRR family.</text>
</comment>
<evidence type="ECO:0000256" key="4">
    <source>
        <dbReference type="ARBA" id="ARBA00022741"/>
    </source>
</evidence>
<dbReference type="GO" id="GO:0098542">
    <property type="term" value="P:defense response to other organism"/>
    <property type="evidence" value="ECO:0007669"/>
    <property type="project" value="TreeGrafter"/>
</dbReference>
<dbReference type="OMA" id="VWHWEEW"/>
<dbReference type="InterPro" id="IPR002182">
    <property type="entry name" value="NB-ARC"/>
</dbReference>
<accession>A0A0E0J5D5</accession>
<feature type="domain" description="Disease resistance R13L4/SHOC-2-like LRR" evidence="9">
    <location>
        <begin position="1610"/>
        <end position="1746"/>
    </location>
</feature>
<dbReference type="STRING" id="4536.A0A0E0J5D5"/>
<dbReference type="InterPro" id="IPR044974">
    <property type="entry name" value="Disease_R_plants"/>
</dbReference>
<evidence type="ECO:0000313" key="10">
    <source>
        <dbReference type="EnsemblPlants" id="ONIVA11G22690.2"/>
    </source>
</evidence>
<dbReference type="SUPFAM" id="SSF52047">
    <property type="entry name" value="RNI-like"/>
    <property type="match status" value="2"/>
</dbReference>
<dbReference type="HOGENOM" id="CLU_241588_0_0_1"/>
<dbReference type="InterPro" id="IPR032675">
    <property type="entry name" value="LRR_dom_sf"/>
</dbReference>
<organism evidence="10">
    <name type="scientific">Oryza nivara</name>
    <name type="common">Indian wild rice</name>
    <name type="synonym">Oryza sativa f. spontanea</name>
    <dbReference type="NCBI Taxonomy" id="4536"/>
    <lineage>
        <taxon>Eukaryota</taxon>
        <taxon>Viridiplantae</taxon>
        <taxon>Streptophyta</taxon>
        <taxon>Embryophyta</taxon>
        <taxon>Tracheophyta</taxon>
        <taxon>Spermatophyta</taxon>
        <taxon>Magnoliopsida</taxon>
        <taxon>Liliopsida</taxon>
        <taxon>Poales</taxon>
        <taxon>Poaceae</taxon>
        <taxon>BOP clade</taxon>
        <taxon>Oryzoideae</taxon>
        <taxon>Oryzeae</taxon>
        <taxon>Oryzinae</taxon>
        <taxon>Oryza</taxon>
    </lineage>
</organism>
<keyword evidence="6" id="KW-0175">Coiled coil</keyword>
<evidence type="ECO:0000259" key="9">
    <source>
        <dbReference type="Pfam" id="PF23598"/>
    </source>
</evidence>
<dbReference type="EnsemblPlants" id="ONIVA11G22690.1">
    <property type="protein sequence ID" value="ONIVA11G22690.1"/>
    <property type="gene ID" value="ONIVA11G22690"/>
</dbReference>
<dbReference type="Gramene" id="ONIVA11G22690.1">
    <property type="protein sequence ID" value="ONIVA11G22690.1"/>
    <property type="gene ID" value="ONIVA11G22690"/>
</dbReference>
<dbReference type="PANTHER" id="PTHR23155:SF1167">
    <property type="entry name" value="OS08G0412100 PROTEIN"/>
    <property type="match status" value="1"/>
</dbReference>
<evidence type="ECO:0000259" key="8">
    <source>
        <dbReference type="Pfam" id="PF18052"/>
    </source>
</evidence>
<dbReference type="Gramene" id="ONIVA11G22690.2">
    <property type="protein sequence ID" value="ONIVA11G22690.2"/>
    <property type="gene ID" value="ONIVA11G22690"/>
</dbReference>
<dbReference type="SMART" id="SM00369">
    <property type="entry name" value="LRR_TYP"/>
    <property type="match status" value="6"/>
</dbReference>
<dbReference type="eggNOG" id="KOG4658">
    <property type="taxonomic scope" value="Eukaryota"/>
</dbReference>
<evidence type="ECO:0000256" key="3">
    <source>
        <dbReference type="ARBA" id="ARBA00022737"/>
    </source>
</evidence>
<feature type="domain" description="Disease resistance R13L4/SHOC-2-like LRR" evidence="9">
    <location>
        <begin position="767"/>
        <end position="840"/>
    </location>
</feature>
<protein>
    <recommendedName>
        <fullName evidence="12">NB-ARC domain-containing protein</fullName>
    </recommendedName>
</protein>
<feature type="domain" description="NB-ARC" evidence="7">
    <location>
        <begin position="283"/>
        <end position="447"/>
    </location>
</feature>
<keyword evidence="5" id="KW-0611">Plant defense</keyword>
<reference evidence="10" key="2">
    <citation type="submission" date="2018-04" db="EMBL/GenBank/DDBJ databases">
        <title>OnivRS2 (Oryza nivara Reference Sequence Version 2).</title>
        <authorList>
            <person name="Zhang J."/>
            <person name="Kudrna D."/>
            <person name="Lee S."/>
            <person name="Talag J."/>
            <person name="Rajasekar S."/>
            <person name="Welchert J."/>
            <person name="Hsing Y.-I."/>
            <person name="Wing R.A."/>
        </authorList>
    </citation>
    <scope>NUCLEOTIDE SEQUENCE [LARGE SCALE GENOMIC DNA]</scope>
    <source>
        <strain evidence="10">SL10</strain>
    </source>
</reference>
<keyword evidence="11" id="KW-1185">Reference proteome</keyword>
<dbReference type="InterPro" id="IPR055414">
    <property type="entry name" value="LRR_R13L4/SHOC2-like"/>
</dbReference>
<dbReference type="SMART" id="SM00368">
    <property type="entry name" value="LRR_RI"/>
    <property type="match status" value="4"/>
</dbReference>
<feature type="domain" description="Disease resistance R13L4/SHOC-2-like LRR" evidence="9">
    <location>
        <begin position="883"/>
        <end position="1030"/>
    </location>
</feature>
<keyword evidence="4" id="KW-0547">Nucleotide-binding</keyword>
<evidence type="ECO:0000256" key="1">
    <source>
        <dbReference type="ARBA" id="ARBA00008894"/>
    </source>
</evidence>
<name>A0A0E0J5D5_ORYNI</name>